<keyword evidence="4" id="KW-1185">Reference proteome</keyword>
<dbReference type="AlphaFoldDB" id="A0A6A4I6K3"/>
<dbReference type="PANTHER" id="PTHR31796:SF2">
    <property type="entry name" value="SUZ DOMAIN-CONTAINING PROTEIN 1"/>
    <property type="match status" value="1"/>
</dbReference>
<feature type="compositionally biased region" description="Acidic residues" evidence="1">
    <location>
        <begin position="31"/>
        <end position="44"/>
    </location>
</feature>
<feature type="region of interest" description="Disordered" evidence="1">
    <location>
        <begin position="94"/>
        <end position="119"/>
    </location>
</feature>
<dbReference type="InterPro" id="IPR024771">
    <property type="entry name" value="SUZ"/>
</dbReference>
<name>A0A6A4I6K3_9AGAR</name>
<feature type="region of interest" description="Disordered" evidence="1">
    <location>
        <begin position="1"/>
        <end position="57"/>
    </location>
</feature>
<evidence type="ECO:0000259" key="2">
    <source>
        <dbReference type="PROSITE" id="PS51673"/>
    </source>
</evidence>
<evidence type="ECO:0000313" key="3">
    <source>
        <dbReference type="EMBL" id="KAE9405493.1"/>
    </source>
</evidence>
<sequence>MLTGDSEGWGKSESSSTLRRPKAPPETVRDDWEDEDEEEQEEIPIEERNKKIWEKANHDAAAPMPAFIVSSSSSPSVASPPPAAAFQPALKILKRPVNSQTNSSSPPPSLPKESLEDREARYQAARNRIFGESADLTISEASAVHLASKKDNSVIRNPRGPDETDATLSKGFERRIKPPNTAS</sequence>
<accession>A0A6A4I6K3</accession>
<dbReference type="PANTHER" id="PTHR31796">
    <property type="entry name" value="SUZ DOMAIN-CONTAINING PROTEIN 1"/>
    <property type="match status" value="1"/>
</dbReference>
<feature type="domain" description="SUZ" evidence="2">
    <location>
        <begin position="63"/>
        <end position="134"/>
    </location>
</feature>
<dbReference type="EMBL" id="ML769408">
    <property type="protein sequence ID" value="KAE9405493.1"/>
    <property type="molecule type" value="Genomic_DNA"/>
</dbReference>
<organism evidence="3 4">
    <name type="scientific">Gymnopus androsaceus JB14</name>
    <dbReference type="NCBI Taxonomy" id="1447944"/>
    <lineage>
        <taxon>Eukaryota</taxon>
        <taxon>Fungi</taxon>
        <taxon>Dikarya</taxon>
        <taxon>Basidiomycota</taxon>
        <taxon>Agaricomycotina</taxon>
        <taxon>Agaricomycetes</taxon>
        <taxon>Agaricomycetidae</taxon>
        <taxon>Agaricales</taxon>
        <taxon>Marasmiineae</taxon>
        <taxon>Omphalotaceae</taxon>
        <taxon>Gymnopus</taxon>
    </lineage>
</organism>
<feature type="region of interest" description="Disordered" evidence="1">
    <location>
        <begin position="146"/>
        <end position="183"/>
    </location>
</feature>
<dbReference type="PROSITE" id="PS51673">
    <property type="entry name" value="SUZ"/>
    <property type="match status" value="1"/>
</dbReference>
<dbReference type="Proteomes" id="UP000799118">
    <property type="component" value="Unassembled WGS sequence"/>
</dbReference>
<reference evidence="3" key="1">
    <citation type="journal article" date="2019" name="Environ. Microbiol.">
        <title>Fungal ecological strategies reflected in gene transcription - a case study of two litter decomposers.</title>
        <authorList>
            <person name="Barbi F."/>
            <person name="Kohler A."/>
            <person name="Barry K."/>
            <person name="Baskaran P."/>
            <person name="Daum C."/>
            <person name="Fauchery L."/>
            <person name="Ihrmark K."/>
            <person name="Kuo A."/>
            <person name="LaButti K."/>
            <person name="Lipzen A."/>
            <person name="Morin E."/>
            <person name="Grigoriev I.V."/>
            <person name="Henrissat B."/>
            <person name="Lindahl B."/>
            <person name="Martin F."/>
        </authorList>
    </citation>
    <scope>NUCLEOTIDE SEQUENCE</scope>
    <source>
        <strain evidence="3">JB14</strain>
    </source>
</reference>
<dbReference type="InterPro" id="IPR039228">
    <property type="entry name" value="SZRD1"/>
</dbReference>
<evidence type="ECO:0000256" key="1">
    <source>
        <dbReference type="SAM" id="MobiDB-lite"/>
    </source>
</evidence>
<protein>
    <recommendedName>
        <fullName evidence="2">SUZ domain-containing protein</fullName>
    </recommendedName>
</protein>
<evidence type="ECO:0000313" key="4">
    <source>
        <dbReference type="Proteomes" id="UP000799118"/>
    </source>
</evidence>
<gene>
    <name evidence="3" type="ORF">BT96DRAFT_988285</name>
</gene>
<proteinExistence type="predicted"/>
<dbReference type="OrthoDB" id="5373615at2759"/>
<feature type="compositionally biased region" description="Basic and acidic residues" evidence="1">
    <location>
        <begin position="45"/>
        <end position="57"/>
    </location>
</feature>
<dbReference type="Pfam" id="PF12752">
    <property type="entry name" value="SUZ"/>
    <property type="match status" value="1"/>
</dbReference>